<evidence type="ECO:0000313" key="2">
    <source>
        <dbReference type="EMBL" id="VAW06661.1"/>
    </source>
</evidence>
<dbReference type="AlphaFoldDB" id="A0A3B0SK93"/>
<gene>
    <name evidence="2" type="ORF">MNBD_ACTINO02-1325</name>
</gene>
<organism evidence="2">
    <name type="scientific">hydrothermal vent metagenome</name>
    <dbReference type="NCBI Taxonomy" id="652676"/>
    <lineage>
        <taxon>unclassified sequences</taxon>
        <taxon>metagenomes</taxon>
        <taxon>ecological metagenomes</taxon>
    </lineage>
</organism>
<feature type="non-terminal residue" evidence="2">
    <location>
        <position position="1"/>
    </location>
</feature>
<reference evidence="2" key="1">
    <citation type="submission" date="2018-06" db="EMBL/GenBank/DDBJ databases">
        <authorList>
            <person name="Zhirakovskaya E."/>
        </authorList>
    </citation>
    <scope>NUCLEOTIDE SEQUENCE</scope>
</reference>
<keyword evidence="1" id="KW-0472">Membrane</keyword>
<feature type="transmembrane region" description="Helical" evidence="1">
    <location>
        <begin position="253"/>
        <end position="273"/>
    </location>
</feature>
<keyword evidence="1" id="KW-0812">Transmembrane</keyword>
<sequence>DALIGLSSLTGVSTISAVTEPLVIATRCADDWTAAVAAREAGEASYSGPCAEFGGFDASRDVPEDFYRNEADWQVSAAAEVDTLQTDLWGVTAREIGRLAILLVALLVGGAIPGATLGTGVAAWSISNGTSRRQWAASTVLYVVAAVVAIYAALLIGSTAMVAARIASLGVTTNFVLPGVSALAPLPGALFYAIVAMAVSLVAGRAETGMIAALLLAATEFVLSRIVGDAPLLPSTLHQAAIGSLATSLSPGLASAVLVASGLAVAGATYRWLAMSRDMPSRSA</sequence>
<protein>
    <submittedName>
        <fullName evidence="2">Uncharacterized protein</fullName>
    </submittedName>
</protein>
<evidence type="ECO:0000256" key="1">
    <source>
        <dbReference type="SAM" id="Phobius"/>
    </source>
</evidence>
<dbReference type="EMBL" id="UOEK01000363">
    <property type="protein sequence ID" value="VAW06661.1"/>
    <property type="molecule type" value="Genomic_DNA"/>
</dbReference>
<feature type="transmembrane region" description="Helical" evidence="1">
    <location>
        <begin position="184"/>
        <end position="203"/>
    </location>
</feature>
<accession>A0A3B0SK93</accession>
<proteinExistence type="predicted"/>
<feature type="transmembrane region" description="Helical" evidence="1">
    <location>
        <begin position="139"/>
        <end position="164"/>
    </location>
</feature>
<keyword evidence="1" id="KW-1133">Transmembrane helix</keyword>
<feature type="transmembrane region" description="Helical" evidence="1">
    <location>
        <begin position="210"/>
        <end position="228"/>
    </location>
</feature>
<feature type="transmembrane region" description="Helical" evidence="1">
    <location>
        <begin position="99"/>
        <end position="127"/>
    </location>
</feature>
<name>A0A3B0SK93_9ZZZZ</name>